<dbReference type="InterPro" id="IPR011009">
    <property type="entry name" value="Kinase-like_dom_sf"/>
</dbReference>
<gene>
    <name evidence="1" type="ORF">IEO21_09627</name>
</gene>
<sequence length="336" mass="39585">MAQFDQDQRGNVPRKYYDGELAPYEEFWRDLSPWLEERGYKLRPRYQLGWKPSWAGTDNFLDDCEDGVIPRVHGSFVVFKPVSTKDHPHEVEIGRMLSAEPLASDPRNHCVPIYDVLQLPDNAEKVLLVMPLLRPYNRPPFQTVGEAVEYFRQVFEGRPLYPKLYHPQQIDYSLDVQTLAPYHTRTARPTRYYFIDFGLSRRYESKDGHPREYPIWGGDKTVPEFHRSNDACDPFPTDIYYLGNMIREDFLQVYHGLHFMQDLVGEMVHDDPIRRPTAAQVVTRFDVLYPTLSFWTLRSRLVRRDESWLGRVFRGIWHIFRTAGHVLARRPAVPTP</sequence>
<comment type="caution">
    <text evidence="1">The sequence shown here is derived from an EMBL/GenBank/DDBJ whole genome shotgun (WGS) entry which is preliminary data.</text>
</comment>
<dbReference type="AlphaFoldDB" id="A0A8H7NU42"/>
<dbReference type="Proteomes" id="UP000639403">
    <property type="component" value="Unassembled WGS sequence"/>
</dbReference>
<name>A0A8H7NU42_9APHY</name>
<protein>
    <recommendedName>
        <fullName evidence="3">Protein kinase domain-containing protein</fullName>
    </recommendedName>
</protein>
<evidence type="ECO:0000313" key="1">
    <source>
        <dbReference type="EMBL" id="KAF9803611.1"/>
    </source>
</evidence>
<dbReference type="EMBL" id="JADOXO010000494">
    <property type="protein sequence ID" value="KAF9803611.1"/>
    <property type="molecule type" value="Genomic_DNA"/>
</dbReference>
<proteinExistence type="predicted"/>
<dbReference type="SUPFAM" id="SSF56112">
    <property type="entry name" value="Protein kinase-like (PK-like)"/>
    <property type="match status" value="1"/>
</dbReference>
<organism evidence="1 2">
    <name type="scientific">Rhodonia placenta</name>
    <dbReference type="NCBI Taxonomy" id="104341"/>
    <lineage>
        <taxon>Eukaryota</taxon>
        <taxon>Fungi</taxon>
        <taxon>Dikarya</taxon>
        <taxon>Basidiomycota</taxon>
        <taxon>Agaricomycotina</taxon>
        <taxon>Agaricomycetes</taxon>
        <taxon>Polyporales</taxon>
        <taxon>Adustoporiaceae</taxon>
        <taxon>Rhodonia</taxon>
    </lineage>
</organism>
<evidence type="ECO:0008006" key="3">
    <source>
        <dbReference type="Google" id="ProtNLM"/>
    </source>
</evidence>
<reference evidence="1" key="1">
    <citation type="submission" date="2020-11" db="EMBL/GenBank/DDBJ databases">
        <authorList>
            <person name="Koelle M."/>
            <person name="Horta M.A.C."/>
            <person name="Nowrousian M."/>
            <person name="Ohm R.A."/>
            <person name="Benz P."/>
            <person name="Pilgard A."/>
        </authorList>
    </citation>
    <scope>NUCLEOTIDE SEQUENCE</scope>
    <source>
        <strain evidence="1">FPRL280</strain>
    </source>
</reference>
<evidence type="ECO:0000313" key="2">
    <source>
        <dbReference type="Proteomes" id="UP000639403"/>
    </source>
</evidence>
<accession>A0A8H7NU42</accession>
<reference evidence="1" key="2">
    <citation type="journal article" name="Front. Microbiol.">
        <title>Degradative Capacity of Two Strains of Rhodonia placenta: From Phenotype to Genotype.</title>
        <authorList>
            <person name="Kolle M."/>
            <person name="Horta M.A.C."/>
            <person name="Nowrousian M."/>
            <person name="Ohm R.A."/>
            <person name="Benz J.P."/>
            <person name="Pilgard A."/>
        </authorList>
    </citation>
    <scope>NUCLEOTIDE SEQUENCE</scope>
    <source>
        <strain evidence="1">FPRL280</strain>
    </source>
</reference>